<dbReference type="PROSITE" id="PS00584">
    <property type="entry name" value="PFKB_KINASES_2"/>
    <property type="match status" value="1"/>
</dbReference>
<dbReference type="InterPro" id="IPR029056">
    <property type="entry name" value="Ribokinase-like"/>
</dbReference>
<dbReference type="InterPro" id="IPR002173">
    <property type="entry name" value="Carboh/pur_kinase_PfkB_CS"/>
</dbReference>
<evidence type="ECO:0000256" key="7">
    <source>
        <dbReference type="SAM" id="MobiDB-lite"/>
    </source>
</evidence>
<evidence type="ECO:0000256" key="6">
    <source>
        <dbReference type="PIRNR" id="PIRNR000535"/>
    </source>
</evidence>
<dbReference type="SUPFAM" id="SSF53613">
    <property type="entry name" value="Ribokinase-like"/>
    <property type="match status" value="1"/>
</dbReference>
<dbReference type="GO" id="GO:0008443">
    <property type="term" value="F:phosphofructokinase activity"/>
    <property type="evidence" value="ECO:0007669"/>
    <property type="project" value="TreeGrafter"/>
</dbReference>
<dbReference type="AlphaFoldDB" id="A0A022KXJ4"/>
<dbReference type="STRING" id="1249481.D641_0114600"/>
<evidence type="ECO:0000313" key="9">
    <source>
        <dbReference type="EMBL" id="EYT47761.1"/>
    </source>
</evidence>
<keyword evidence="5" id="KW-0067">ATP-binding</keyword>
<feature type="region of interest" description="Disordered" evidence="7">
    <location>
        <begin position="75"/>
        <end position="97"/>
    </location>
</feature>
<evidence type="ECO:0000256" key="4">
    <source>
        <dbReference type="ARBA" id="ARBA00022777"/>
    </source>
</evidence>
<keyword evidence="3" id="KW-0547">Nucleotide-binding</keyword>
<evidence type="ECO:0000256" key="1">
    <source>
        <dbReference type="ARBA" id="ARBA00010688"/>
    </source>
</evidence>
<dbReference type="GO" id="GO:0005829">
    <property type="term" value="C:cytosol"/>
    <property type="evidence" value="ECO:0007669"/>
    <property type="project" value="TreeGrafter"/>
</dbReference>
<evidence type="ECO:0000256" key="5">
    <source>
        <dbReference type="ARBA" id="ARBA00022840"/>
    </source>
</evidence>
<dbReference type="Pfam" id="PF00294">
    <property type="entry name" value="PfkB"/>
    <property type="match status" value="2"/>
</dbReference>
<sequence>MILAITPNPALDVTYTVDDTRLHEVNRVREVRTEAGGKGVNVAKVLAQLGEPVTCAGPLGGPAGDELHRRLATTAGRPGTSDAAGTTPADTDSAHAPAQAADPLLRQGWTWIDGTTRRTLAVLDAGGATGLYEPGPQLSAAEVQQLLADVGALLTGAIPPIEAVTISGSLPGGMSGEDLATLIAAIREVGRPVLVDTSGPGLLTAARAGATVLKPNAEEAMEATGESTALDAARALCELGAGTVVCSLGGEGMLGLQRAEAGAPAGSAPADTASVDRTAATTVRAWRARLPQALDGNPTGAGDSVVAALASTVLLGRTDLPTALRRAVAVGASAVTRPVAGEIDLELIDQLEPTVTIEEI</sequence>
<comment type="similarity">
    <text evidence="1">Belongs to the carbohydrate kinase PfkB family.</text>
</comment>
<protein>
    <submittedName>
        <fullName evidence="9">Sugar kinase</fullName>
    </submittedName>
</protein>
<comment type="caution">
    <text evidence="9">The sequence shown here is derived from an EMBL/GenBank/DDBJ whole genome shotgun (WGS) entry which is preliminary data.</text>
</comment>
<dbReference type="PIRSF" id="PIRSF000535">
    <property type="entry name" value="1PFK/6PFK/LacC"/>
    <property type="match status" value="1"/>
</dbReference>
<keyword evidence="2 6" id="KW-0808">Transferase</keyword>
<dbReference type="InterPro" id="IPR011611">
    <property type="entry name" value="PfkB_dom"/>
</dbReference>
<dbReference type="GO" id="GO:0005524">
    <property type="term" value="F:ATP binding"/>
    <property type="evidence" value="ECO:0007669"/>
    <property type="project" value="UniProtKB-KW"/>
</dbReference>
<evidence type="ECO:0000256" key="2">
    <source>
        <dbReference type="ARBA" id="ARBA00022679"/>
    </source>
</evidence>
<dbReference type="OrthoDB" id="9801219at2"/>
<dbReference type="PANTHER" id="PTHR46566:SF5">
    <property type="entry name" value="1-PHOSPHOFRUCTOKINASE"/>
    <property type="match status" value="1"/>
</dbReference>
<feature type="domain" description="Carbohydrate kinase PfkB" evidence="8">
    <location>
        <begin position="116"/>
        <end position="341"/>
    </location>
</feature>
<accession>A0A022KXJ4</accession>
<evidence type="ECO:0000256" key="3">
    <source>
        <dbReference type="ARBA" id="ARBA00022741"/>
    </source>
</evidence>
<keyword evidence="10" id="KW-1185">Reference proteome</keyword>
<dbReference type="PROSITE" id="PS00583">
    <property type="entry name" value="PFKB_KINASES_1"/>
    <property type="match status" value="1"/>
</dbReference>
<dbReference type="Proteomes" id="UP000019754">
    <property type="component" value="Unassembled WGS sequence"/>
</dbReference>
<organism evidence="9 10">
    <name type="scientific">Brachybacterium muris UCD-AY4</name>
    <dbReference type="NCBI Taxonomy" id="1249481"/>
    <lineage>
        <taxon>Bacteria</taxon>
        <taxon>Bacillati</taxon>
        <taxon>Actinomycetota</taxon>
        <taxon>Actinomycetes</taxon>
        <taxon>Micrococcales</taxon>
        <taxon>Dermabacteraceae</taxon>
        <taxon>Brachybacterium</taxon>
    </lineage>
</organism>
<dbReference type="InterPro" id="IPR017583">
    <property type="entry name" value="Tagatose/fructose_Pkinase"/>
</dbReference>
<keyword evidence="4 9" id="KW-0418">Kinase</keyword>
<evidence type="ECO:0000259" key="8">
    <source>
        <dbReference type="Pfam" id="PF00294"/>
    </source>
</evidence>
<evidence type="ECO:0000313" key="10">
    <source>
        <dbReference type="Proteomes" id="UP000019754"/>
    </source>
</evidence>
<dbReference type="Gene3D" id="3.40.1190.20">
    <property type="match status" value="1"/>
</dbReference>
<name>A0A022KXJ4_9MICO</name>
<dbReference type="EMBL" id="AORC01000024">
    <property type="protein sequence ID" value="EYT47761.1"/>
    <property type="molecule type" value="Genomic_DNA"/>
</dbReference>
<dbReference type="HOGENOM" id="CLU_050013_0_2_11"/>
<gene>
    <name evidence="9" type="ORF">D641_0114600</name>
</gene>
<proteinExistence type="inferred from homology"/>
<reference evidence="9 10" key="1">
    <citation type="journal article" date="2013" name="Genome Announc.">
        <title>Draft genome sequence of an Actinobacterium, Brachybacterium muris strain UCD-AY4.</title>
        <authorList>
            <person name="Lo J.R."/>
            <person name="Lang J.M."/>
            <person name="Darling A.E."/>
            <person name="Eisen J.A."/>
            <person name="Coil D.A."/>
        </authorList>
    </citation>
    <scope>NUCLEOTIDE SEQUENCE [LARGE SCALE GENOMIC DNA]</scope>
    <source>
        <strain evidence="9 10">UCD-AY4</strain>
    </source>
</reference>
<feature type="domain" description="Carbohydrate kinase PfkB" evidence="8">
    <location>
        <begin position="15"/>
        <end position="72"/>
    </location>
</feature>
<dbReference type="PANTHER" id="PTHR46566">
    <property type="entry name" value="1-PHOSPHOFRUCTOKINASE-RELATED"/>
    <property type="match status" value="1"/>
</dbReference>